<gene>
    <name evidence="2" type="ORF">TCM_026432</name>
</gene>
<name>A0A061F9M8_THECC</name>
<dbReference type="Proteomes" id="UP000026915">
    <property type="component" value="Chromosome 5"/>
</dbReference>
<dbReference type="HOGENOM" id="CLU_2626949_0_0_1"/>
<evidence type="ECO:0000313" key="3">
    <source>
        <dbReference type="Proteomes" id="UP000026915"/>
    </source>
</evidence>
<dbReference type="InParanoid" id="A0A061F9M8"/>
<sequence length="78" mass="8702">MFIVECSLTSTLICTKALLRNRRSSVQITKSHPIVSISAVFPATIFPFAVPHFVAVFCFCLWHTFSICTSSKHTALIK</sequence>
<feature type="transmembrane region" description="Helical" evidence="1">
    <location>
        <begin position="39"/>
        <end position="62"/>
    </location>
</feature>
<keyword evidence="1" id="KW-0812">Transmembrane</keyword>
<evidence type="ECO:0000313" key="2">
    <source>
        <dbReference type="EMBL" id="EOY11174.1"/>
    </source>
</evidence>
<dbReference type="Gramene" id="EOY11174">
    <property type="protein sequence ID" value="EOY11174"/>
    <property type="gene ID" value="TCM_026432"/>
</dbReference>
<organism evidence="2 3">
    <name type="scientific">Theobroma cacao</name>
    <name type="common">Cacao</name>
    <name type="synonym">Cocoa</name>
    <dbReference type="NCBI Taxonomy" id="3641"/>
    <lineage>
        <taxon>Eukaryota</taxon>
        <taxon>Viridiplantae</taxon>
        <taxon>Streptophyta</taxon>
        <taxon>Embryophyta</taxon>
        <taxon>Tracheophyta</taxon>
        <taxon>Spermatophyta</taxon>
        <taxon>Magnoliopsida</taxon>
        <taxon>eudicotyledons</taxon>
        <taxon>Gunneridae</taxon>
        <taxon>Pentapetalae</taxon>
        <taxon>rosids</taxon>
        <taxon>malvids</taxon>
        <taxon>Malvales</taxon>
        <taxon>Malvaceae</taxon>
        <taxon>Byttnerioideae</taxon>
        <taxon>Theobroma</taxon>
    </lineage>
</organism>
<reference evidence="2 3" key="1">
    <citation type="journal article" date="2013" name="Genome Biol.">
        <title>The genome sequence of the most widely cultivated cacao type and its use to identify candidate genes regulating pod color.</title>
        <authorList>
            <person name="Motamayor J.C."/>
            <person name="Mockaitis K."/>
            <person name="Schmutz J."/>
            <person name="Haiminen N."/>
            <person name="Iii D.L."/>
            <person name="Cornejo O."/>
            <person name="Findley S.D."/>
            <person name="Zheng P."/>
            <person name="Utro F."/>
            <person name="Royaert S."/>
            <person name="Saski C."/>
            <person name="Jenkins J."/>
            <person name="Podicheti R."/>
            <person name="Zhao M."/>
            <person name="Scheffler B.E."/>
            <person name="Stack J.C."/>
            <person name="Feltus F.A."/>
            <person name="Mustiga G.M."/>
            <person name="Amores F."/>
            <person name="Phillips W."/>
            <person name="Marelli J.P."/>
            <person name="May G.D."/>
            <person name="Shapiro H."/>
            <person name="Ma J."/>
            <person name="Bustamante C.D."/>
            <person name="Schnell R.J."/>
            <person name="Main D."/>
            <person name="Gilbert D."/>
            <person name="Parida L."/>
            <person name="Kuhn D.N."/>
        </authorList>
    </citation>
    <scope>NUCLEOTIDE SEQUENCE [LARGE SCALE GENOMIC DNA]</scope>
    <source>
        <strain evidence="3">cv. Matina 1-6</strain>
    </source>
</reference>
<dbReference type="AlphaFoldDB" id="A0A061F9M8"/>
<keyword evidence="1" id="KW-0472">Membrane</keyword>
<dbReference type="EMBL" id="CM001883">
    <property type="protein sequence ID" value="EOY11174.1"/>
    <property type="molecule type" value="Genomic_DNA"/>
</dbReference>
<keyword evidence="3" id="KW-1185">Reference proteome</keyword>
<protein>
    <submittedName>
        <fullName evidence="2">Uncharacterized protein</fullName>
    </submittedName>
</protein>
<proteinExistence type="predicted"/>
<evidence type="ECO:0000256" key="1">
    <source>
        <dbReference type="SAM" id="Phobius"/>
    </source>
</evidence>
<accession>A0A061F9M8</accession>
<keyword evidence="1" id="KW-1133">Transmembrane helix</keyword>